<name>A0ABU2BKD2_9MICC</name>
<keyword evidence="7" id="KW-1185">Reference proteome</keyword>
<dbReference type="Pfam" id="PF01614">
    <property type="entry name" value="IclR_C"/>
    <property type="match status" value="1"/>
</dbReference>
<evidence type="ECO:0000256" key="2">
    <source>
        <dbReference type="ARBA" id="ARBA00023125"/>
    </source>
</evidence>
<evidence type="ECO:0000256" key="1">
    <source>
        <dbReference type="ARBA" id="ARBA00023015"/>
    </source>
</evidence>
<proteinExistence type="predicted"/>
<evidence type="ECO:0000259" key="5">
    <source>
        <dbReference type="PROSITE" id="PS51078"/>
    </source>
</evidence>
<dbReference type="RefSeq" id="WP_377700277.1">
    <property type="nucleotide sequence ID" value="NZ_BAAAWO010000001.1"/>
</dbReference>
<keyword evidence="2 6" id="KW-0238">DNA-binding</keyword>
<feature type="domain" description="IclR-ED" evidence="5">
    <location>
        <begin position="72"/>
        <end position="255"/>
    </location>
</feature>
<feature type="domain" description="HTH iclR-type" evidence="4">
    <location>
        <begin position="8"/>
        <end position="71"/>
    </location>
</feature>
<evidence type="ECO:0000256" key="3">
    <source>
        <dbReference type="ARBA" id="ARBA00023163"/>
    </source>
</evidence>
<dbReference type="GO" id="GO:0003677">
    <property type="term" value="F:DNA binding"/>
    <property type="evidence" value="ECO:0007669"/>
    <property type="project" value="UniProtKB-KW"/>
</dbReference>
<organism evidence="6 7">
    <name type="scientific">Paeniglutamicibacter sulfureus</name>
    <dbReference type="NCBI Taxonomy" id="43666"/>
    <lineage>
        <taxon>Bacteria</taxon>
        <taxon>Bacillati</taxon>
        <taxon>Actinomycetota</taxon>
        <taxon>Actinomycetes</taxon>
        <taxon>Micrococcales</taxon>
        <taxon>Micrococcaceae</taxon>
        <taxon>Paeniglutamicibacter</taxon>
    </lineage>
</organism>
<reference evidence="6 7" key="1">
    <citation type="submission" date="2023-07" db="EMBL/GenBank/DDBJ databases">
        <title>Sequencing the genomes of 1000 actinobacteria strains.</title>
        <authorList>
            <person name="Klenk H.-P."/>
        </authorList>
    </citation>
    <scope>NUCLEOTIDE SEQUENCE [LARGE SCALE GENOMIC DNA]</scope>
    <source>
        <strain evidence="6 7">DSM 20167</strain>
    </source>
</reference>
<dbReference type="InterPro" id="IPR050707">
    <property type="entry name" value="HTH_MetabolicPath_Reg"/>
</dbReference>
<gene>
    <name evidence="6" type="ORF">J2S64_002467</name>
</gene>
<dbReference type="EMBL" id="JAVDYI010000001">
    <property type="protein sequence ID" value="MDR7358776.1"/>
    <property type="molecule type" value="Genomic_DNA"/>
</dbReference>
<dbReference type="Gene3D" id="3.30.450.40">
    <property type="match status" value="1"/>
</dbReference>
<dbReference type="PROSITE" id="PS51078">
    <property type="entry name" value="ICLR_ED"/>
    <property type="match status" value="1"/>
</dbReference>
<keyword evidence="3" id="KW-0804">Transcription</keyword>
<evidence type="ECO:0000259" key="4">
    <source>
        <dbReference type="PROSITE" id="PS51077"/>
    </source>
</evidence>
<dbReference type="InterPro" id="IPR036388">
    <property type="entry name" value="WH-like_DNA-bd_sf"/>
</dbReference>
<dbReference type="InterPro" id="IPR014757">
    <property type="entry name" value="Tscrpt_reg_IclR_C"/>
</dbReference>
<dbReference type="InterPro" id="IPR036390">
    <property type="entry name" value="WH_DNA-bd_sf"/>
</dbReference>
<comment type="caution">
    <text evidence="6">The sequence shown here is derived from an EMBL/GenBank/DDBJ whole genome shotgun (WGS) entry which is preliminary data.</text>
</comment>
<dbReference type="SMART" id="SM00346">
    <property type="entry name" value="HTH_ICLR"/>
    <property type="match status" value="1"/>
</dbReference>
<keyword evidence="1" id="KW-0805">Transcription regulation</keyword>
<evidence type="ECO:0000313" key="6">
    <source>
        <dbReference type="EMBL" id="MDR7358776.1"/>
    </source>
</evidence>
<dbReference type="PANTHER" id="PTHR30136">
    <property type="entry name" value="HELIX-TURN-HELIX TRANSCRIPTIONAL REGULATOR, ICLR FAMILY"/>
    <property type="match status" value="1"/>
</dbReference>
<evidence type="ECO:0000313" key="7">
    <source>
        <dbReference type="Proteomes" id="UP001183817"/>
    </source>
</evidence>
<dbReference type="SUPFAM" id="SSF46785">
    <property type="entry name" value="Winged helix' DNA-binding domain"/>
    <property type="match status" value="1"/>
</dbReference>
<dbReference type="InterPro" id="IPR005471">
    <property type="entry name" value="Tscrpt_reg_IclR_N"/>
</dbReference>
<sequence>MNSSFPGAQVVGRMAAVLRAVSTAMPRGISTAEVARGTGLARPTVHRLLAALTAEGFCDHDNREGLWLLGPEMYLMGTVAAERYDITEIARDHVAALADATGESAFLSVRRGDETVCLLRADGAFPIRSFVLYEGKRFPLGVASAGLAILSFLPEKAIERYLEGRDLAAEHGSDHAPDPLRRRIAETRARGWAENPALIVEGSWGMGAAVFDAAGQPAWALSLTGVESRFSPERRPEMGRLLMHHAHELSKKLRSDQVLPAR</sequence>
<dbReference type="Gene3D" id="1.10.10.10">
    <property type="entry name" value="Winged helix-like DNA-binding domain superfamily/Winged helix DNA-binding domain"/>
    <property type="match status" value="1"/>
</dbReference>
<dbReference type="SUPFAM" id="SSF55781">
    <property type="entry name" value="GAF domain-like"/>
    <property type="match status" value="1"/>
</dbReference>
<dbReference type="PROSITE" id="PS51077">
    <property type="entry name" value="HTH_ICLR"/>
    <property type="match status" value="1"/>
</dbReference>
<accession>A0ABU2BKD2</accession>
<dbReference type="InterPro" id="IPR029016">
    <property type="entry name" value="GAF-like_dom_sf"/>
</dbReference>
<dbReference type="PANTHER" id="PTHR30136:SF35">
    <property type="entry name" value="HTH-TYPE TRANSCRIPTIONAL REGULATOR RV1719"/>
    <property type="match status" value="1"/>
</dbReference>
<protein>
    <submittedName>
        <fullName evidence="6">DNA-binding IclR family transcriptional regulator</fullName>
    </submittedName>
</protein>
<dbReference type="Pfam" id="PF09339">
    <property type="entry name" value="HTH_IclR"/>
    <property type="match status" value="1"/>
</dbReference>
<dbReference type="Proteomes" id="UP001183817">
    <property type="component" value="Unassembled WGS sequence"/>
</dbReference>